<proteinExistence type="inferred from homology"/>
<keyword evidence="2" id="KW-0238">DNA-binding</keyword>
<dbReference type="AlphaFoldDB" id="A0A402A6Y5"/>
<evidence type="ECO:0000256" key="3">
    <source>
        <dbReference type="ARBA" id="ARBA00023172"/>
    </source>
</evidence>
<dbReference type="EMBL" id="BIFR01000002">
    <property type="protein sequence ID" value="GCE14907.1"/>
    <property type="molecule type" value="Genomic_DNA"/>
</dbReference>
<dbReference type="InterPro" id="IPR050090">
    <property type="entry name" value="Tyrosine_recombinase_XerCD"/>
</dbReference>
<dbReference type="SUPFAM" id="SSF56349">
    <property type="entry name" value="DNA breaking-rejoining enzymes"/>
    <property type="match status" value="1"/>
</dbReference>
<feature type="compositionally biased region" description="Basic and acidic residues" evidence="4">
    <location>
        <begin position="14"/>
        <end position="28"/>
    </location>
</feature>
<reference evidence="7" key="1">
    <citation type="submission" date="2018-12" db="EMBL/GenBank/DDBJ databases">
        <title>Tengunoibacter tsumagoiensis gen. nov., sp. nov., Dictyobacter kobayashii sp. nov., D. alpinus sp. nov., and D. joshuensis sp. nov. and description of Dictyobacteraceae fam. nov. within the order Ktedonobacterales isolated from Tengu-no-mugimeshi.</title>
        <authorList>
            <person name="Wang C.M."/>
            <person name="Zheng Y."/>
            <person name="Sakai Y."/>
            <person name="Toyoda A."/>
            <person name="Minakuchi Y."/>
            <person name="Abe K."/>
            <person name="Yokota A."/>
            <person name="Yabe S."/>
        </authorList>
    </citation>
    <scope>NUCLEOTIDE SEQUENCE [LARGE SCALE GENOMIC DNA]</scope>
    <source>
        <strain evidence="7">Uno3</strain>
    </source>
</reference>
<dbReference type="Pfam" id="PF00589">
    <property type="entry name" value="Phage_integrase"/>
    <property type="match status" value="1"/>
</dbReference>
<accession>A0A402A6Y5</accession>
<dbReference type="RefSeq" id="WP_126582435.1">
    <property type="nucleotide sequence ID" value="NZ_BIFR01000002.1"/>
</dbReference>
<dbReference type="Gene3D" id="1.10.443.10">
    <property type="entry name" value="Intergrase catalytic core"/>
    <property type="match status" value="1"/>
</dbReference>
<dbReference type="GO" id="GO:0006310">
    <property type="term" value="P:DNA recombination"/>
    <property type="evidence" value="ECO:0007669"/>
    <property type="project" value="UniProtKB-KW"/>
</dbReference>
<evidence type="ECO:0000313" key="7">
    <source>
        <dbReference type="Proteomes" id="UP000287352"/>
    </source>
</evidence>
<keyword evidence="3" id="KW-0233">DNA recombination</keyword>
<evidence type="ECO:0000259" key="5">
    <source>
        <dbReference type="PROSITE" id="PS51898"/>
    </source>
</evidence>
<dbReference type="PANTHER" id="PTHR30349">
    <property type="entry name" value="PHAGE INTEGRASE-RELATED"/>
    <property type="match status" value="1"/>
</dbReference>
<evidence type="ECO:0000313" key="6">
    <source>
        <dbReference type="EMBL" id="GCE14907.1"/>
    </source>
</evidence>
<gene>
    <name evidence="6" type="ORF">KTT_47660</name>
</gene>
<evidence type="ECO:0000256" key="2">
    <source>
        <dbReference type="ARBA" id="ARBA00023125"/>
    </source>
</evidence>
<evidence type="ECO:0000256" key="1">
    <source>
        <dbReference type="ARBA" id="ARBA00008857"/>
    </source>
</evidence>
<dbReference type="Gene3D" id="1.10.150.130">
    <property type="match status" value="1"/>
</dbReference>
<feature type="region of interest" description="Disordered" evidence="4">
    <location>
        <begin position="1"/>
        <end position="30"/>
    </location>
</feature>
<dbReference type="InterPro" id="IPR002104">
    <property type="entry name" value="Integrase_catalytic"/>
</dbReference>
<protein>
    <recommendedName>
        <fullName evidence="5">Tyr recombinase domain-containing protein</fullName>
    </recommendedName>
</protein>
<dbReference type="PANTHER" id="PTHR30349:SF41">
    <property type="entry name" value="INTEGRASE_RECOMBINASE PROTEIN MJ0367-RELATED"/>
    <property type="match status" value="1"/>
</dbReference>
<dbReference type="GO" id="GO:0015074">
    <property type="term" value="P:DNA integration"/>
    <property type="evidence" value="ECO:0007669"/>
    <property type="project" value="InterPro"/>
</dbReference>
<comment type="caution">
    <text evidence="6">The sequence shown here is derived from an EMBL/GenBank/DDBJ whole genome shotgun (WGS) entry which is preliminary data.</text>
</comment>
<dbReference type="InterPro" id="IPR011010">
    <property type="entry name" value="DNA_brk_join_enz"/>
</dbReference>
<keyword evidence="7" id="KW-1185">Reference proteome</keyword>
<dbReference type="InterPro" id="IPR013762">
    <property type="entry name" value="Integrase-like_cat_sf"/>
</dbReference>
<dbReference type="Proteomes" id="UP000287352">
    <property type="component" value="Unassembled WGS sequence"/>
</dbReference>
<dbReference type="GO" id="GO:0003677">
    <property type="term" value="F:DNA binding"/>
    <property type="evidence" value="ECO:0007669"/>
    <property type="project" value="UniProtKB-KW"/>
</dbReference>
<dbReference type="PROSITE" id="PS51898">
    <property type="entry name" value="TYR_RECOMBINASE"/>
    <property type="match status" value="1"/>
</dbReference>
<name>A0A402A6Y5_9CHLR</name>
<comment type="similarity">
    <text evidence="1">Belongs to the 'phage' integrase family.</text>
</comment>
<evidence type="ECO:0000256" key="4">
    <source>
        <dbReference type="SAM" id="MobiDB-lite"/>
    </source>
</evidence>
<sequence length="361" mass="40798">MKLSHQQAAFPERSFIEHTGQEPGHHQDTSIISLRSKQARIAPRNDDRMEQAIHLWLFDKYALSKSALTETLYGKTLQSLRAYLQERQLDLDSPLAQLIPALQTWVYLRTSLSQQQGKVAPSTSNQRIAAISSFYDWMITYGWYQENNPAEQLARSPVQKYTKAQPLTPQEVRNKLKKINRSTPRGLRDYVLLQVAVNTGRSAKELTSLVWQCVEINADDTVTLLFTDPRAKNALYNVLDSRLSQLFLHYLQTIYPFPLENLDPHAPIWISFSDRTYGQRIGAQTIADICEAHLGVSSVKSLRYTFAMTLEDLGAPVTFIQEELGHANIASTKDYLSRLKKACTPHASALADAFGVGSQCQ</sequence>
<dbReference type="InterPro" id="IPR010998">
    <property type="entry name" value="Integrase_recombinase_N"/>
</dbReference>
<feature type="domain" description="Tyr recombinase" evidence="5">
    <location>
        <begin position="162"/>
        <end position="352"/>
    </location>
</feature>
<dbReference type="OrthoDB" id="144326at2"/>
<organism evidence="6 7">
    <name type="scientific">Tengunoibacter tsumagoiensis</name>
    <dbReference type="NCBI Taxonomy" id="2014871"/>
    <lineage>
        <taxon>Bacteria</taxon>
        <taxon>Bacillati</taxon>
        <taxon>Chloroflexota</taxon>
        <taxon>Ktedonobacteria</taxon>
        <taxon>Ktedonobacterales</taxon>
        <taxon>Dictyobacteraceae</taxon>
        <taxon>Tengunoibacter</taxon>
    </lineage>
</organism>